<proteinExistence type="predicted"/>
<evidence type="ECO:0000313" key="1">
    <source>
        <dbReference type="EMBL" id="MBW92610.1"/>
    </source>
</evidence>
<sequence length="162" mass="18308">MKTPSFLRHGLRCLTMTAGMTFFLSSGFPFFTVAITISPTQADGKRFRRPLIPFTEMMYRFLAPVLSAQFTVAATGRPSDILNLLPADPPRPKLTQNNNINVSGHSISTFRQSQAKQILLLGLKTAEPPSYQPYLDEPKQARPFAMETNRYPQIDKFIIKDR</sequence>
<reference evidence="1" key="1">
    <citation type="submission" date="2018-02" db="EMBL/GenBank/DDBJ databases">
        <title>Rhizophora mucronata_Transcriptome.</title>
        <authorList>
            <person name="Meera S.P."/>
            <person name="Sreeshan A."/>
            <person name="Augustine A."/>
        </authorList>
    </citation>
    <scope>NUCLEOTIDE SEQUENCE</scope>
    <source>
        <tissue evidence="1">Leaf</tissue>
    </source>
</reference>
<dbReference type="EMBL" id="GGEC01012127">
    <property type="protein sequence ID" value="MBW92610.1"/>
    <property type="molecule type" value="Transcribed_RNA"/>
</dbReference>
<organism evidence="1">
    <name type="scientific">Rhizophora mucronata</name>
    <name type="common">Asiatic mangrove</name>
    <dbReference type="NCBI Taxonomy" id="61149"/>
    <lineage>
        <taxon>Eukaryota</taxon>
        <taxon>Viridiplantae</taxon>
        <taxon>Streptophyta</taxon>
        <taxon>Embryophyta</taxon>
        <taxon>Tracheophyta</taxon>
        <taxon>Spermatophyta</taxon>
        <taxon>Magnoliopsida</taxon>
        <taxon>eudicotyledons</taxon>
        <taxon>Gunneridae</taxon>
        <taxon>Pentapetalae</taxon>
        <taxon>rosids</taxon>
        <taxon>fabids</taxon>
        <taxon>Malpighiales</taxon>
        <taxon>Rhizophoraceae</taxon>
        <taxon>Rhizophora</taxon>
    </lineage>
</organism>
<dbReference type="AlphaFoldDB" id="A0A2P2JGM5"/>
<protein>
    <submittedName>
        <fullName evidence="1">Uncharacterized protein MANES_03G159800</fullName>
    </submittedName>
</protein>
<name>A0A2P2JGM5_RHIMU</name>
<accession>A0A2P2JGM5</accession>